<evidence type="ECO:0000256" key="9">
    <source>
        <dbReference type="SAM" id="MobiDB-lite"/>
    </source>
</evidence>
<feature type="domain" description="3-oxo-5-alpha-steroid 4-dehydrogenase C-terminal" evidence="11">
    <location>
        <begin position="259"/>
        <end position="328"/>
    </location>
</feature>
<comment type="subcellular location">
    <subcellularLocation>
        <location evidence="1">Membrane</location>
        <topology evidence="1">Multi-pass membrane protein</topology>
    </subcellularLocation>
</comment>
<evidence type="ECO:0000256" key="6">
    <source>
        <dbReference type="ARBA" id="ARBA00023002"/>
    </source>
</evidence>
<dbReference type="PANTHER" id="PTHR10556">
    <property type="entry name" value="3-OXO-5-ALPHA-STEROID 4-DEHYDROGENASE"/>
    <property type="match status" value="1"/>
</dbReference>
<protein>
    <recommendedName>
        <fullName evidence="11">3-oxo-5-alpha-steroid 4-dehydrogenase C-terminal domain-containing protein</fullName>
    </recommendedName>
</protein>
<evidence type="ECO:0000256" key="5">
    <source>
        <dbReference type="ARBA" id="ARBA00022989"/>
    </source>
</evidence>
<evidence type="ECO:0000256" key="8">
    <source>
        <dbReference type="ARBA" id="ARBA00023136"/>
    </source>
</evidence>
<keyword evidence="8 10" id="KW-0472">Membrane</keyword>
<dbReference type="PROSITE" id="PS50244">
    <property type="entry name" value="S5A_REDUCTASE"/>
    <property type="match status" value="1"/>
</dbReference>
<dbReference type="EMBL" id="KV417709">
    <property type="protein sequence ID" value="KZP09031.1"/>
    <property type="molecule type" value="Genomic_DNA"/>
</dbReference>
<dbReference type="InterPro" id="IPR001104">
    <property type="entry name" value="3-oxo-5_a-steroid_4-DH_C"/>
</dbReference>
<dbReference type="OrthoDB" id="540503at2759"/>
<sequence length="328" mass="37326">MAPSPSRQLARPPPPPRPAVHLPDPGKAYAGVTAGDVKAALAAEYPKVCQVQYLKGNITTDALILLDSFMWTYQGHAEALRDRFQSRTRERREAERRVRPERREVLVKVLGPQIGWKTVFLIEYVRMPQLLITRCADTAAFACTGWIVVHSPCVLSSAKAFLRPGRAGSQLQKFVYAFVMLHFVKRELETLFVHRFSHGTHDAIYQRIQKFGALPSRLRARHRRCRLEPHLRRGLVLTIRENPNFLWASAYVWIGFDGSFSVSFPNYFFELIGWAVIAGITGSWVASAFAVVAGGQMAVWAAKKHAKYKKEFGKEYPRNRKIMIPFIF</sequence>
<accession>A0A165XYW2</accession>
<keyword evidence="6" id="KW-0560">Oxidoreductase</keyword>
<evidence type="ECO:0000256" key="10">
    <source>
        <dbReference type="SAM" id="Phobius"/>
    </source>
</evidence>
<dbReference type="Proteomes" id="UP000076532">
    <property type="component" value="Unassembled WGS sequence"/>
</dbReference>
<proteinExistence type="inferred from homology"/>
<name>A0A165XYW2_9AGAM</name>
<dbReference type="InterPro" id="IPR039357">
    <property type="entry name" value="SRD5A/TECR"/>
</dbReference>
<dbReference type="AlphaFoldDB" id="A0A165XYW2"/>
<dbReference type="GO" id="GO:0016627">
    <property type="term" value="F:oxidoreductase activity, acting on the CH-CH group of donors"/>
    <property type="evidence" value="ECO:0007669"/>
    <property type="project" value="InterPro"/>
</dbReference>
<dbReference type="PANTHER" id="PTHR10556:SF28">
    <property type="entry name" value="VERY-LONG-CHAIN ENOYL-COA REDUCTASE"/>
    <property type="match status" value="1"/>
</dbReference>
<feature type="region of interest" description="Disordered" evidence="9">
    <location>
        <begin position="1"/>
        <end position="20"/>
    </location>
</feature>
<evidence type="ECO:0000256" key="1">
    <source>
        <dbReference type="ARBA" id="ARBA00004141"/>
    </source>
</evidence>
<dbReference type="GO" id="GO:0016020">
    <property type="term" value="C:membrane"/>
    <property type="evidence" value="ECO:0007669"/>
    <property type="project" value="UniProtKB-SubCell"/>
</dbReference>
<keyword evidence="3" id="KW-0444">Lipid biosynthesis</keyword>
<organism evidence="12 13">
    <name type="scientific">Athelia psychrophila</name>
    <dbReference type="NCBI Taxonomy" id="1759441"/>
    <lineage>
        <taxon>Eukaryota</taxon>
        <taxon>Fungi</taxon>
        <taxon>Dikarya</taxon>
        <taxon>Basidiomycota</taxon>
        <taxon>Agaricomycotina</taxon>
        <taxon>Agaricomycetes</taxon>
        <taxon>Agaricomycetidae</taxon>
        <taxon>Atheliales</taxon>
        <taxon>Atheliaceae</taxon>
        <taxon>Athelia</taxon>
    </lineage>
</organism>
<keyword evidence="7" id="KW-0443">Lipid metabolism</keyword>
<evidence type="ECO:0000256" key="4">
    <source>
        <dbReference type="ARBA" id="ARBA00022692"/>
    </source>
</evidence>
<dbReference type="STRING" id="436010.A0A165XYW2"/>
<evidence type="ECO:0000256" key="7">
    <source>
        <dbReference type="ARBA" id="ARBA00023098"/>
    </source>
</evidence>
<dbReference type="GO" id="GO:0042761">
    <property type="term" value="P:very long-chain fatty acid biosynthetic process"/>
    <property type="evidence" value="ECO:0007669"/>
    <property type="project" value="TreeGrafter"/>
</dbReference>
<reference evidence="12 13" key="1">
    <citation type="journal article" date="2016" name="Mol. Biol. Evol.">
        <title>Comparative Genomics of Early-Diverging Mushroom-Forming Fungi Provides Insights into the Origins of Lignocellulose Decay Capabilities.</title>
        <authorList>
            <person name="Nagy L.G."/>
            <person name="Riley R."/>
            <person name="Tritt A."/>
            <person name="Adam C."/>
            <person name="Daum C."/>
            <person name="Floudas D."/>
            <person name="Sun H."/>
            <person name="Yadav J.S."/>
            <person name="Pangilinan J."/>
            <person name="Larsson K.H."/>
            <person name="Matsuura K."/>
            <person name="Barry K."/>
            <person name="Labutti K."/>
            <person name="Kuo R."/>
            <person name="Ohm R.A."/>
            <person name="Bhattacharya S.S."/>
            <person name="Shirouzu T."/>
            <person name="Yoshinaga Y."/>
            <person name="Martin F.M."/>
            <person name="Grigoriev I.V."/>
            <person name="Hibbett D.S."/>
        </authorList>
    </citation>
    <scope>NUCLEOTIDE SEQUENCE [LARGE SCALE GENOMIC DNA]</scope>
    <source>
        <strain evidence="12 13">CBS 109695</strain>
    </source>
</reference>
<comment type="similarity">
    <text evidence="2">Belongs to the steroid 5-alpha reductase family.</text>
</comment>
<feature type="transmembrane region" description="Helical" evidence="10">
    <location>
        <begin position="271"/>
        <end position="300"/>
    </location>
</feature>
<evidence type="ECO:0000256" key="2">
    <source>
        <dbReference type="ARBA" id="ARBA00007742"/>
    </source>
</evidence>
<feature type="compositionally biased region" description="Low complexity" evidence="9">
    <location>
        <begin position="1"/>
        <end position="10"/>
    </location>
</feature>
<evidence type="ECO:0000313" key="12">
    <source>
        <dbReference type="EMBL" id="KZP09031.1"/>
    </source>
</evidence>
<keyword evidence="13" id="KW-1185">Reference proteome</keyword>
<dbReference type="Pfam" id="PF02544">
    <property type="entry name" value="Steroid_dh"/>
    <property type="match status" value="1"/>
</dbReference>
<evidence type="ECO:0000256" key="3">
    <source>
        <dbReference type="ARBA" id="ARBA00022516"/>
    </source>
</evidence>
<evidence type="ECO:0000259" key="11">
    <source>
        <dbReference type="Pfam" id="PF02544"/>
    </source>
</evidence>
<gene>
    <name evidence="12" type="ORF">FIBSPDRAFT_964287</name>
</gene>
<evidence type="ECO:0000313" key="13">
    <source>
        <dbReference type="Proteomes" id="UP000076532"/>
    </source>
</evidence>
<dbReference type="Gene3D" id="1.20.120.1630">
    <property type="match status" value="1"/>
</dbReference>
<keyword evidence="4 10" id="KW-0812">Transmembrane</keyword>
<keyword evidence="5 10" id="KW-1133">Transmembrane helix</keyword>